<reference evidence="1" key="1">
    <citation type="submission" date="2021-06" db="EMBL/GenBank/DDBJ databases">
        <authorList>
            <person name="Kallberg Y."/>
            <person name="Tangrot J."/>
            <person name="Rosling A."/>
        </authorList>
    </citation>
    <scope>NUCLEOTIDE SEQUENCE</scope>
    <source>
        <strain evidence="1">BR232B</strain>
    </source>
</reference>
<feature type="non-terminal residue" evidence="1">
    <location>
        <position position="85"/>
    </location>
</feature>
<evidence type="ECO:0000313" key="2">
    <source>
        <dbReference type="Proteomes" id="UP000789739"/>
    </source>
</evidence>
<dbReference type="Gene3D" id="1.10.10.60">
    <property type="entry name" value="Homeodomain-like"/>
    <property type="match status" value="1"/>
</dbReference>
<gene>
    <name evidence="1" type="ORF">PBRASI_LOCUS10845</name>
</gene>
<comment type="caution">
    <text evidence="1">The sequence shown here is derived from an EMBL/GenBank/DDBJ whole genome shotgun (WGS) entry which is preliminary data.</text>
</comment>
<dbReference type="EMBL" id="CAJVPI010003779">
    <property type="protein sequence ID" value="CAG8662203.1"/>
    <property type="molecule type" value="Genomic_DNA"/>
</dbReference>
<sequence length="85" mass="10152">MPPKSKTTLTDSQKYELCRLYARDNKKSRTEYVNWIENKWQVESTITRILQRSNQLLFEEEIIAPNAKRHRSVTYPELEQQPSVP</sequence>
<accession>A0A9N9HB61</accession>
<evidence type="ECO:0000313" key="1">
    <source>
        <dbReference type="EMBL" id="CAG8662203.1"/>
    </source>
</evidence>
<name>A0A9N9HB61_9GLOM</name>
<protein>
    <submittedName>
        <fullName evidence="1">3145_t:CDS:1</fullName>
    </submittedName>
</protein>
<dbReference type="Proteomes" id="UP000789739">
    <property type="component" value="Unassembled WGS sequence"/>
</dbReference>
<organism evidence="1 2">
    <name type="scientific">Paraglomus brasilianum</name>
    <dbReference type="NCBI Taxonomy" id="144538"/>
    <lineage>
        <taxon>Eukaryota</taxon>
        <taxon>Fungi</taxon>
        <taxon>Fungi incertae sedis</taxon>
        <taxon>Mucoromycota</taxon>
        <taxon>Glomeromycotina</taxon>
        <taxon>Glomeromycetes</taxon>
        <taxon>Paraglomerales</taxon>
        <taxon>Paraglomeraceae</taxon>
        <taxon>Paraglomus</taxon>
    </lineage>
</organism>
<dbReference type="OrthoDB" id="2433378at2759"/>
<dbReference type="AlphaFoldDB" id="A0A9N9HB61"/>
<keyword evidence="2" id="KW-1185">Reference proteome</keyword>
<proteinExistence type="predicted"/>